<gene>
    <name evidence="1" type="ORF">EVA_06675</name>
</gene>
<dbReference type="GO" id="GO:0003677">
    <property type="term" value="F:DNA binding"/>
    <property type="evidence" value="ECO:0007669"/>
    <property type="project" value="InterPro"/>
</dbReference>
<accession>J9GE93</accession>
<proteinExistence type="predicted"/>
<dbReference type="SUPFAM" id="SSF48019">
    <property type="entry name" value="post-AAA+ oligomerization domain-like"/>
    <property type="match status" value="1"/>
</dbReference>
<sequence length="83" mass="9394">MLTMNIRSLLKLRTGFDRGMTRVPGVFATPSMSRAARRLNVKKLANALLVCSWIDRLSKGLPVENRDSDPWLELKSLVIFLAH</sequence>
<name>J9GE93_9ZZZZ</name>
<comment type="caution">
    <text evidence="1">The sequence shown here is derived from an EMBL/GenBank/DDBJ whole genome shotgun (WGS) entry which is preliminary data.</text>
</comment>
<protein>
    <submittedName>
        <fullName evidence="1">Uncharacterized protein</fullName>
    </submittedName>
</protein>
<dbReference type="Gene3D" id="1.20.272.10">
    <property type="match status" value="1"/>
</dbReference>
<dbReference type="GO" id="GO:0006260">
    <property type="term" value="P:DNA replication"/>
    <property type="evidence" value="ECO:0007669"/>
    <property type="project" value="InterPro"/>
</dbReference>
<organism evidence="1">
    <name type="scientific">gut metagenome</name>
    <dbReference type="NCBI Taxonomy" id="749906"/>
    <lineage>
        <taxon>unclassified sequences</taxon>
        <taxon>metagenomes</taxon>
        <taxon>organismal metagenomes</taxon>
    </lineage>
</organism>
<evidence type="ECO:0000313" key="1">
    <source>
        <dbReference type="EMBL" id="EJX05219.1"/>
    </source>
</evidence>
<reference evidence="1" key="1">
    <citation type="journal article" date="2012" name="PLoS ONE">
        <title>Gene sets for utilization of primary and secondary nutrition supplies in the distal gut of endangered iberian lynx.</title>
        <authorList>
            <person name="Alcaide M."/>
            <person name="Messina E."/>
            <person name="Richter M."/>
            <person name="Bargiela R."/>
            <person name="Peplies J."/>
            <person name="Huws S.A."/>
            <person name="Newbold C.J."/>
            <person name="Golyshin P.N."/>
            <person name="Simon M.A."/>
            <person name="Lopez G."/>
            <person name="Yakimov M.M."/>
            <person name="Ferrer M."/>
        </authorList>
    </citation>
    <scope>NUCLEOTIDE SEQUENCE</scope>
</reference>
<dbReference type="InterPro" id="IPR008921">
    <property type="entry name" value="DNA_pol3_clamp-load_cplx_C"/>
</dbReference>
<dbReference type="AlphaFoldDB" id="J9GE93"/>
<dbReference type="EMBL" id="AMCI01001545">
    <property type="protein sequence ID" value="EJX05219.1"/>
    <property type="molecule type" value="Genomic_DNA"/>
</dbReference>